<dbReference type="PANTHER" id="PTHR47592:SF27">
    <property type="entry name" value="OS08G0421700 PROTEIN"/>
    <property type="match status" value="1"/>
</dbReference>
<proteinExistence type="predicted"/>
<evidence type="ECO:0000313" key="2">
    <source>
        <dbReference type="RefSeq" id="XP_048320146.2"/>
    </source>
</evidence>
<dbReference type="RefSeq" id="XP_048320146.2">
    <property type="nucleotide sequence ID" value="XM_048464189.2"/>
</dbReference>
<keyword evidence="1" id="KW-1185">Reference proteome</keyword>
<organism evidence="1 2">
    <name type="scientific">Ziziphus jujuba</name>
    <name type="common">Chinese jujube</name>
    <name type="synonym">Ziziphus sativa</name>
    <dbReference type="NCBI Taxonomy" id="326968"/>
    <lineage>
        <taxon>Eukaryota</taxon>
        <taxon>Viridiplantae</taxon>
        <taxon>Streptophyta</taxon>
        <taxon>Embryophyta</taxon>
        <taxon>Tracheophyta</taxon>
        <taxon>Spermatophyta</taxon>
        <taxon>Magnoliopsida</taxon>
        <taxon>eudicotyledons</taxon>
        <taxon>Gunneridae</taxon>
        <taxon>Pentapetalae</taxon>
        <taxon>rosids</taxon>
        <taxon>fabids</taxon>
        <taxon>Rosales</taxon>
        <taxon>Rhamnaceae</taxon>
        <taxon>Paliureae</taxon>
        <taxon>Ziziphus</taxon>
    </lineage>
</organism>
<protein>
    <submittedName>
        <fullName evidence="2">Secreted RxLR effector protein 161-like</fullName>
    </submittedName>
</protein>
<sequence>MGQRATECRLSKRKRNQAQVMEDITQEVDDIDLSAVISEVNLVGSNPKEWWIYTGATRHVCSDRSMFTFFKPKKNGKKLVISNSTTSKIQDIKDSKSTSGYVFTLASAAMTWKSSKQTVIARSTMESAFIALDKCGEKAE</sequence>
<gene>
    <name evidence="2" type="primary">LOC125419082</name>
</gene>
<name>A0ABM3I3Z5_ZIZJJ</name>
<dbReference type="Proteomes" id="UP001652623">
    <property type="component" value="Chromosome 6"/>
</dbReference>
<evidence type="ECO:0000313" key="1">
    <source>
        <dbReference type="Proteomes" id="UP001652623"/>
    </source>
</evidence>
<dbReference type="GeneID" id="125419082"/>
<reference evidence="2" key="1">
    <citation type="submission" date="2025-08" db="UniProtKB">
        <authorList>
            <consortium name="RefSeq"/>
        </authorList>
    </citation>
    <scope>IDENTIFICATION</scope>
    <source>
        <tissue evidence="2">Seedling</tissue>
    </source>
</reference>
<accession>A0ABM3I3Z5</accession>
<dbReference type="PANTHER" id="PTHR47592">
    <property type="entry name" value="PBF68 PROTEIN"/>
    <property type="match status" value="1"/>
</dbReference>